<dbReference type="InterPro" id="IPR023346">
    <property type="entry name" value="Lysozyme-like_dom_sf"/>
</dbReference>
<evidence type="ECO:0000259" key="2">
    <source>
        <dbReference type="Pfam" id="PF01471"/>
    </source>
</evidence>
<reference evidence="4" key="1">
    <citation type="submission" date="2020-05" db="EMBL/GenBank/DDBJ databases">
        <authorList>
            <person name="Chiriac C."/>
            <person name="Salcher M."/>
            <person name="Ghai R."/>
            <person name="Kavagutti S V."/>
        </authorList>
    </citation>
    <scope>NUCLEOTIDE SEQUENCE</scope>
</reference>
<dbReference type="SUPFAM" id="SSF53955">
    <property type="entry name" value="Lysozyme-like"/>
    <property type="match status" value="1"/>
</dbReference>
<dbReference type="Pfam" id="PF06737">
    <property type="entry name" value="Transglycosylas"/>
    <property type="match status" value="1"/>
</dbReference>
<sequence length="276" mass="30601">MTTLIRRPSRYLLIGVLVALISTHIVSTAEATPNSLAIAMEVPGYPGKDKLTAGVNNSSVKKVQEALIELGYELTTANGKYGPSTTKAISAFYKDLGDSDDGTSLGKIGWRKIFEALEEQREDEKIAEQVATQPVAVDPALAAVIAETAAATIDRGKKTKVVKLSRSKKKVVARFKGDITLSKDARLYRGARELIPFEVWRASAFTRYISMKESHRNCKAVNRTGKYRGRWQMSSAFWKTYGGKQFASKPEKASCRDQDLVAYNGWIVRGWAPWLY</sequence>
<protein>
    <submittedName>
        <fullName evidence="4">Unannotated protein</fullName>
    </submittedName>
</protein>
<accession>A0A6J6EZR8</accession>
<evidence type="ECO:0000259" key="3">
    <source>
        <dbReference type="Pfam" id="PF06737"/>
    </source>
</evidence>
<keyword evidence="1" id="KW-0378">Hydrolase</keyword>
<evidence type="ECO:0000313" key="4">
    <source>
        <dbReference type="EMBL" id="CAB4578128.1"/>
    </source>
</evidence>
<dbReference type="Pfam" id="PF01471">
    <property type="entry name" value="PG_binding_1"/>
    <property type="match status" value="1"/>
</dbReference>
<dbReference type="Gene3D" id="1.10.530.10">
    <property type="match status" value="1"/>
</dbReference>
<dbReference type="InterPro" id="IPR002477">
    <property type="entry name" value="Peptidoglycan-bd-like"/>
</dbReference>
<organism evidence="4">
    <name type="scientific">freshwater metagenome</name>
    <dbReference type="NCBI Taxonomy" id="449393"/>
    <lineage>
        <taxon>unclassified sequences</taxon>
        <taxon>metagenomes</taxon>
        <taxon>ecological metagenomes</taxon>
    </lineage>
</organism>
<dbReference type="GO" id="GO:0016787">
    <property type="term" value="F:hydrolase activity"/>
    <property type="evidence" value="ECO:0007669"/>
    <property type="project" value="UniProtKB-KW"/>
</dbReference>
<dbReference type="InterPro" id="IPR036366">
    <property type="entry name" value="PGBDSf"/>
</dbReference>
<dbReference type="SUPFAM" id="SSF47090">
    <property type="entry name" value="PGBD-like"/>
    <property type="match status" value="1"/>
</dbReference>
<feature type="domain" description="Resuscitation-promoting factor core lysozyme-like" evidence="3">
    <location>
        <begin position="209"/>
        <end position="274"/>
    </location>
</feature>
<gene>
    <name evidence="4" type="ORF">UFOPK1740_00702</name>
</gene>
<proteinExistence type="predicted"/>
<dbReference type="InterPro" id="IPR036365">
    <property type="entry name" value="PGBD-like_sf"/>
</dbReference>
<dbReference type="Gene3D" id="1.10.101.10">
    <property type="entry name" value="PGBD-like superfamily/PGBD"/>
    <property type="match status" value="1"/>
</dbReference>
<dbReference type="EMBL" id="CAEZTU010000025">
    <property type="protein sequence ID" value="CAB4578128.1"/>
    <property type="molecule type" value="Genomic_DNA"/>
</dbReference>
<dbReference type="AlphaFoldDB" id="A0A6J6EZR8"/>
<evidence type="ECO:0000256" key="1">
    <source>
        <dbReference type="ARBA" id="ARBA00022801"/>
    </source>
</evidence>
<dbReference type="InterPro" id="IPR010618">
    <property type="entry name" value="RPF"/>
</dbReference>
<feature type="domain" description="Peptidoglycan binding-like" evidence="2">
    <location>
        <begin position="57"/>
        <end position="97"/>
    </location>
</feature>
<name>A0A6J6EZR8_9ZZZZ</name>